<comment type="caution">
    <text evidence="2">The sequence shown here is derived from an EMBL/GenBank/DDBJ whole genome shotgun (WGS) entry which is preliminary data.</text>
</comment>
<dbReference type="AlphaFoldDB" id="A0A0P9JT84"/>
<feature type="domain" description="NYN" evidence="1">
    <location>
        <begin position="26"/>
        <end position="142"/>
    </location>
</feature>
<evidence type="ECO:0000313" key="3">
    <source>
        <dbReference type="Proteomes" id="UP000050425"/>
    </source>
</evidence>
<dbReference type="Proteomes" id="UP000050425">
    <property type="component" value="Unassembled WGS sequence"/>
</dbReference>
<dbReference type="Pfam" id="PF01936">
    <property type="entry name" value="NYN"/>
    <property type="match status" value="1"/>
</dbReference>
<protein>
    <recommendedName>
        <fullName evidence="1">NYN domain-containing protein</fullName>
    </recommendedName>
</protein>
<proteinExistence type="predicted"/>
<organism evidence="2 3">
    <name type="scientific">Pseudomonas syringae pv. antirrhini</name>
    <dbReference type="NCBI Taxonomy" id="251702"/>
    <lineage>
        <taxon>Bacteria</taxon>
        <taxon>Pseudomonadati</taxon>
        <taxon>Pseudomonadota</taxon>
        <taxon>Gammaproteobacteria</taxon>
        <taxon>Pseudomonadales</taxon>
        <taxon>Pseudomonadaceae</taxon>
        <taxon>Pseudomonas</taxon>
    </lineage>
</organism>
<dbReference type="InterPro" id="IPR021139">
    <property type="entry name" value="NYN"/>
</dbReference>
<dbReference type="PATRIC" id="fig|251702.3.peg.42"/>
<dbReference type="RefSeq" id="WP_057417558.1">
    <property type="nucleotide sequence ID" value="NZ_LJPT01000009.1"/>
</dbReference>
<gene>
    <name evidence="2" type="ORF">ALO88_00021</name>
</gene>
<accession>A0A0P9JT84</accession>
<evidence type="ECO:0000313" key="2">
    <source>
        <dbReference type="EMBL" id="KPW52776.1"/>
    </source>
</evidence>
<dbReference type="GO" id="GO:0004540">
    <property type="term" value="F:RNA nuclease activity"/>
    <property type="evidence" value="ECO:0007669"/>
    <property type="project" value="InterPro"/>
</dbReference>
<dbReference type="Gene3D" id="3.40.50.1010">
    <property type="entry name" value="5'-nuclease"/>
    <property type="match status" value="1"/>
</dbReference>
<sequence>MERVGIYYDGGPFLDGIRGLGMTVDIRWADFMASIIGEGRISVARFFISRLPESPYPAKYQKQARLVEELTTVGIHCHLGRTEIANSVFLEKGVEALMATKMLQDAYEDTFDRAFIISNRMDLLPALEAIELLGKKVETAFFDLQLTKAPQLGQKWKKNLTLQTASVYDNSESGRRPFFPM</sequence>
<reference evidence="2 3" key="1">
    <citation type="submission" date="2015-09" db="EMBL/GenBank/DDBJ databases">
        <title>Genome announcement of multiple Pseudomonas syringae strains.</title>
        <authorList>
            <person name="Thakur S."/>
            <person name="Wang P.W."/>
            <person name="Gong Y."/>
            <person name="Weir B.S."/>
            <person name="Guttman D.S."/>
        </authorList>
    </citation>
    <scope>NUCLEOTIDE SEQUENCE [LARGE SCALE GENOMIC DNA]</scope>
    <source>
        <strain evidence="2 3">ICMP4303</strain>
    </source>
</reference>
<name>A0A0P9JT84_9PSED</name>
<dbReference type="EMBL" id="LJPT01000009">
    <property type="protein sequence ID" value="KPW52776.1"/>
    <property type="molecule type" value="Genomic_DNA"/>
</dbReference>
<evidence type="ECO:0000259" key="1">
    <source>
        <dbReference type="Pfam" id="PF01936"/>
    </source>
</evidence>